<keyword evidence="3" id="KW-0804">Transcription</keyword>
<protein>
    <submittedName>
        <fullName evidence="5">FCD domain-containing protein</fullName>
    </submittedName>
</protein>
<name>A0A843YCV8_9RHOB</name>
<dbReference type="Proteomes" id="UP000444174">
    <property type="component" value="Unassembled WGS sequence"/>
</dbReference>
<dbReference type="InterPro" id="IPR036390">
    <property type="entry name" value="WH_DNA-bd_sf"/>
</dbReference>
<dbReference type="InterPro" id="IPR011711">
    <property type="entry name" value="GntR_C"/>
</dbReference>
<dbReference type="RefSeq" id="WP_153213820.1">
    <property type="nucleotide sequence ID" value="NZ_WIBF01000001.1"/>
</dbReference>
<keyword evidence="6" id="KW-1185">Reference proteome</keyword>
<evidence type="ECO:0000313" key="6">
    <source>
        <dbReference type="Proteomes" id="UP000444174"/>
    </source>
</evidence>
<evidence type="ECO:0000256" key="2">
    <source>
        <dbReference type="ARBA" id="ARBA00023125"/>
    </source>
</evidence>
<evidence type="ECO:0000259" key="4">
    <source>
        <dbReference type="PROSITE" id="PS50949"/>
    </source>
</evidence>
<dbReference type="AlphaFoldDB" id="A0A843YCV8"/>
<accession>A0A843YCV8</accession>
<evidence type="ECO:0000256" key="1">
    <source>
        <dbReference type="ARBA" id="ARBA00023015"/>
    </source>
</evidence>
<dbReference type="PROSITE" id="PS50949">
    <property type="entry name" value="HTH_GNTR"/>
    <property type="match status" value="1"/>
</dbReference>
<reference evidence="5 6" key="1">
    <citation type="submission" date="2019-10" db="EMBL/GenBank/DDBJ databases">
        <title>Epibacterium sp. nov., isolated from seawater.</title>
        <authorList>
            <person name="Zhang X."/>
            <person name="Li N."/>
        </authorList>
    </citation>
    <scope>NUCLEOTIDE SEQUENCE [LARGE SCALE GENOMIC DNA]</scope>
    <source>
        <strain evidence="5 6">SM1979</strain>
    </source>
</reference>
<dbReference type="PANTHER" id="PTHR43537:SF24">
    <property type="entry name" value="GLUCONATE OPERON TRANSCRIPTIONAL REPRESSOR"/>
    <property type="match status" value="1"/>
</dbReference>
<dbReference type="PRINTS" id="PR00035">
    <property type="entry name" value="HTHGNTR"/>
</dbReference>
<evidence type="ECO:0000256" key="3">
    <source>
        <dbReference type="ARBA" id="ARBA00023163"/>
    </source>
</evidence>
<feature type="domain" description="HTH gntR-type" evidence="4">
    <location>
        <begin position="14"/>
        <end position="81"/>
    </location>
</feature>
<dbReference type="CDD" id="cd07377">
    <property type="entry name" value="WHTH_GntR"/>
    <property type="match status" value="1"/>
</dbReference>
<proteinExistence type="predicted"/>
<dbReference type="SUPFAM" id="SSF48008">
    <property type="entry name" value="GntR ligand-binding domain-like"/>
    <property type="match status" value="1"/>
</dbReference>
<dbReference type="SMART" id="SM00895">
    <property type="entry name" value="FCD"/>
    <property type="match status" value="1"/>
</dbReference>
<dbReference type="Gene3D" id="1.20.120.530">
    <property type="entry name" value="GntR ligand-binding domain-like"/>
    <property type="match status" value="1"/>
</dbReference>
<dbReference type="Pfam" id="PF00392">
    <property type="entry name" value="GntR"/>
    <property type="match status" value="1"/>
</dbReference>
<gene>
    <name evidence="5" type="ORF">GFB49_00320</name>
</gene>
<evidence type="ECO:0000313" key="5">
    <source>
        <dbReference type="EMBL" id="MQQ06889.1"/>
    </source>
</evidence>
<dbReference type="InterPro" id="IPR008920">
    <property type="entry name" value="TF_FadR/GntR_C"/>
</dbReference>
<dbReference type="SMART" id="SM00345">
    <property type="entry name" value="HTH_GNTR"/>
    <property type="match status" value="1"/>
</dbReference>
<dbReference type="InterPro" id="IPR036388">
    <property type="entry name" value="WH-like_DNA-bd_sf"/>
</dbReference>
<dbReference type="EMBL" id="WIBF01000001">
    <property type="protein sequence ID" value="MQQ06889.1"/>
    <property type="molecule type" value="Genomic_DNA"/>
</dbReference>
<keyword evidence="2" id="KW-0238">DNA-binding</keyword>
<dbReference type="GO" id="GO:0003677">
    <property type="term" value="F:DNA binding"/>
    <property type="evidence" value="ECO:0007669"/>
    <property type="project" value="UniProtKB-KW"/>
</dbReference>
<dbReference type="SUPFAM" id="SSF46785">
    <property type="entry name" value="Winged helix' DNA-binding domain"/>
    <property type="match status" value="1"/>
</dbReference>
<dbReference type="GO" id="GO:0003700">
    <property type="term" value="F:DNA-binding transcription factor activity"/>
    <property type="evidence" value="ECO:0007669"/>
    <property type="project" value="InterPro"/>
</dbReference>
<dbReference type="Gene3D" id="1.10.10.10">
    <property type="entry name" value="Winged helix-like DNA-binding domain superfamily/Winged helix DNA-binding domain"/>
    <property type="match status" value="1"/>
</dbReference>
<sequence length="231" mass="25652">MTETQLQKITKAPQTLRDIVQDRMREAIIAGHFAPGERLVERPLCDQLGVSRTVVRETIRYLEAEGLVEIVPNHGPIVATLNWEQAKQIYDVRLLLEGSAASACTLAQGKGFGRKLTSALRAVEATMDDTEWAQLLHATTRFYELIFLEAGHTVAWEIVQRLNGRISRLRALTIAARDRETSGMSHMRSIHDAILSRDAAAARAAVEEHITDAAKTAQGFLKNVDTERDNG</sequence>
<comment type="caution">
    <text evidence="5">The sequence shown here is derived from an EMBL/GenBank/DDBJ whole genome shotgun (WGS) entry which is preliminary data.</text>
</comment>
<dbReference type="PANTHER" id="PTHR43537">
    <property type="entry name" value="TRANSCRIPTIONAL REGULATOR, GNTR FAMILY"/>
    <property type="match status" value="1"/>
</dbReference>
<organism evidence="5 6">
    <name type="scientific">Tritonibacter litoralis</name>
    <dbReference type="NCBI Taxonomy" id="2662264"/>
    <lineage>
        <taxon>Bacteria</taxon>
        <taxon>Pseudomonadati</taxon>
        <taxon>Pseudomonadota</taxon>
        <taxon>Alphaproteobacteria</taxon>
        <taxon>Rhodobacterales</taxon>
        <taxon>Paracoccaceae</taxon>
        <taxon>Tritonibacter</taxon>
    </lineage>
</organism>
<keyword evidence="1" id="KW-0805">Transcription regulation</keyword>
<dbReference type="Pfam" id="PF07729">
    <property type="entry name" value="FCD"/>
    <property type="match status" value="1"/>
</dbReference>
<dbReference type="InterPro" id="IPR000524">
    <property type="entry name" value="Tscrpt_reg_HTH_GntR"/>
</dbReference>